<dbReference type="InterPro" id="IPR011701">
    <property type="entry name" value="MFS"/>
</dbReference>
<evidence type="ECO:0000313" key="10">
    <source>
        <dbReference type="Proteomes" id="UP001596220"/>
    </source>
</evidence>
<keyword evidence="6 7" id="KW-0472">Membrane</keyword>
<keyword evidence="2" id="KW-0813">Transport</keyword>
<dbReference type="SUPFAM" id="SSF103473">
    <property type="entry name" value="MFS general substrate transporter"/>
    <property type="match status" value="1"/>
</dbReference>
<feature type="transmembrane region" description="Helical" evidence="7">
    <location>
        <begin position="84"/>
        <end position="105"/>
    </location>
</feature>
<feature type="transmembrane region" description="Helical" evidence="7">
    <location>
        <begin position="111"/>
        <end position="131"/>
    </location>
</feature>
<evidence type="ECO:0000256" key="1">
    <source>
        <dbReference type="ARBA" id="ARBA00004651"/>
    </source>
</evidence>
<evidence type="ECO:0000256" key="7">
    <source>
        <dbReference type="SAM" id="Phobius"/>
    </source>
</evidence>
<feature type="transmembrane region" description="Helical" evidence="7">
    <location>
        <begin position="53"/>
        <end position="72"/>
    </location>
</feature>
<evidence type="ECO:0000256" key="4">
    <source>
        <dbReference type="ARBA" id="ARBA00022692"/>
    </source>
</evidence>
<dbReference type="RefSeq" id="WP_380639963.1">
    <property type="nucleotide sequence ID" value="NZ_JBHSQO010000038.1"/>
</dbReference>
<keyword evidence="10" id="KW-1185">Reference proteome</keyword>
<dbReference type="Pfam" id="PF07690">
    <property type="entry name" value="MFS_1"/>
    <property type="match status" value="1"/>
</dbReference>
<dbReference type="PRINTS" id="PR01036">
    <property type="entry name" value="TCRTETB"/>
</dbReference>
<dbReference type="PROSITE" id="PS50850">
    <property type="entry name" value="MFS"/>
    <property type="match status" value="1"/>
</dbReference>
<dbReference type="InterPro" id="IPR020846">
    <property type="entry name" value="MFS_dom"/>
</dbReference>
<feature type="transmembrane region" description="Helical" evidence="7">
    <location>
        <begin position="171"/>
        <end position="195"/>
    </location>
</feature>
<dbReference type="CDD" id="cd17321">
    <property type="entry name" value="MFS_MMR_MDR_like"/>
    <property type="match status" value="1"/>
</dbReference>
<keyword evidence="4 7" id="KW-0812">Transmembrane</keyword>
<comment type="subcellular location">
    <subcellularLocation>
        <location evidence="1">Cell membrane</location>
        <topology evidence="1">Multi-pass membrane protein</topology>
    </subcellularLocation>
</comment>
<evidence type="ECO:0000313" key="9">
    <source>
        <dbReference type="EMBL" id="MFC6093105.1"/>
    </source>
</evidence>
<protein>
    <submittedName>
        <fullName evidence="9">MFS transporter</fullName>
    </submittedName>
</protein>
<evidence type="ECO:0000256" key="6">
    <source>
        <dbReference type="ARBA" id="ARBA00023136"/>
    </source>
</evidence>
<organism evidence="9 10">
    <name type="scientific">Saccharothrix lopnurensis</name>
    <dbReference type="NCBI Taxonomy" id="1670621"/>
    <lineage>
        <taxon>Bacteria</taxon>
        <taxon>Bacillati</taxon>
        <taxon>Actinomycetota</taxon>
        <taxon>Actinomycetes</taxon>
        <taxon>Pseudonocardiales</taxon>
        <taxon>Pseudonocardiaceae</taxon>
        <taxon>Saccharothrix</taxon>
    </lineage>
</organism>
<dbReference type="PANTHER" id="PTHR42718">
    <property type="entry name" value="MAJOR FACILITATOR SUPERFAMILY MULTIDRUG TRANSPORTER MFSC"/>
    <property type="match status" value="1"/>
</dbReference>
<feature type="transmembrane region" description="Helical" evidence="7">
    <location>
        <begin position="338"/>
        <end position="358"/>
    </location>
</feature>
<feature type="transmembrane region" description="Helical" evidence="7">
    <location>
        <begin position="274"/>
        <end position="294"/>
    </location>
</feature>
<gene>
    <name evidence="9" type="ORF">ACFP3R_27865</name>
</gene>
<feature type="transmembrane region" description="Helical" evidence="7">
    <location>
        <begin position="370"/>
        <end position="392"/>
    </location>
</feature>
<feature type="transmembrane region" description="Helical" evidence="7">
    <location>
        <begin position="143"/>
        <end position="165"/>
    </location>
</feature>
<dbReference type="PANTHER" id="PTHR42718:SF46">
    <property type="entry name" value="BLR6921 PROTEIN"/>
    <property type="match status" value="1"/>
</dbReference>
<keyword evidence="5 7" id="KW-1133">Transmembrane helix</keyword>
<feature type="transmembrane region" description="Helical" evidence="7">
    <location>
        <begin position="234"/>
        <end position="253"/>
    </location>
</feature>
<sequence>MSGARVGDGSATARRGVAMVLLCGAQLLLLLDFSIVNLALPDMRGSLGFSTSGVQWVASAYAVTFGGFLLLGGRLVDLLGGRRLLVTGLAVFGLASLAGGCAPVPEVLVAMRAVQGVGAAMVAPAVLALITTTFPEGPHRNRMIGWFVAASASGFGLGVLLGGVLTDGFGWRAVLLVNVPLVVAAVAAAFQVLGAPGERVERPRAEVFGAVPGIAGLILVIYGCTVLAGGETATSAAVLVALGCLGVGVFLAVDRRLRRPLLPSQVFRLRNVGAVNALGLLGNGTFGASTSLLSLQLQDATGLTPLAAGLFFVPFGVGVALSATSTSRLVARYGAKRALVGGSAVMAVGTALLMRASAANGTWDALLPGMLLVAVGGGAFYTAVTIIGTAGVPDRQQGLASGLLNMTTQLGTALCVAVLVTVAGAGGGSGAVVTTSGTAAAFGVATAVVAAVAVLAALTVRAPHPAR</sequence>
<feature type="transmembrane region" description="Helical" evidence="7">
    <location>
        <begin position="439"/>
        <end position="460"/>
    </location>
</feature>
<dbReference type="EMBL" id="JBHSQO010000038">
    <property type="protein sequence ID" value="MFC6093105.1"/>
    <property type="molecule type" value="Genomic_DNA"/>
</dbReference>
<dbReference type="InterPro" id="IPR036259">
    <property type="entry name" value="MFS_trans_sf"/>
</dbReference>
<comment type="caution">
    <text evidence="9">The sequence shown here is derived from an EMBL/GenBank/DDBJ whole genome shotgun (WGS) entry which is preliminary data.</text>
</comment>
<dbReference type="Gene3D" id="1.20.1720.10">
    <property type="entry name" value="Multidrug resistance protein D"/>
    <property type="match status" value="1"/>
</dbReference>
<keyword evidence="3" id="KW-1003">Cell membrane</keyword>
<evidence type="ECO:0000256" key="2">
    <source>
        <dbReference type="ARBA" id="ARBA00022448"/>
    </source>
</evidence>
<feature type="transmembrane region" description="Helical" evidence="7">
    <location>
        <begin position="306"/>
        <end position="326"/>
    </location>
</feature>
<feature type="transmembrane region" description="Helical" evidence="7">
    <location>
        <begin position="207"/>
        <end position="228"/>
    </location>
</feature>
<feature type="domain" description="Major facilitator superfamily (MFS) profile" evidence="8">
    <location>
        <begin position="18"/>
        <end position="467"/>
    </location>
</feature>
<reference evidence="10" key="1">
    <citation type="journal article" date="2019" name="Int. J. Syst. Evol. Microbiol.">
        <title>The Global Catalogue of Microorganisms (GCM) 10K type strain sequencing project: providing services to taxonomists for standard genome sequencing and annotation.</title>
        <authorList>
            <consortium name="The Broad Institute Genomics Platform"/>
            <consortium name="The Broad Institute Genome Sequencing Center for Infectious Disease"/>
            <person name="Wu L."/>
            <person name="Ma J."/>
        </authorList>
    </citation>
    <scope>NUCLEOTIDE SEQUENCE [LARGE SCALE GENOMIC DNA]</scope>
    <source>
        <strain evidence="10">CGMCC 4.7246</strain>
    </source>
</reference>
<proteinExistence type="predicted"/>
<feature type="transmembrane region" description="Helical" evidence="7">
    <location>
        <begin position="20"/>
        <end position="41"/>
    </location>
</feature>
<accession>A0ABW1PCJ8</accession>
<evidence type="ECO:0000256" key="3">
    <source>
        <dbReference type="ARBA" id="ARBA00022475"/>
    </source>
</evidence>
<dbReference type="Proteomes" id="UP001596220">
    <property type="component" value="Unassembled WGS sequence"/>
</dbReference>
<name>A0ABW1PCJ8_9PSEU</name>
<evidence type="ECO:0000256" key="5">
    <source>
        <dbReference type="ARBA" id="ARBA00022989"/>
    </source>
</evidence>
<evidence type="ECO:0000259" key="8">
    <source>
        <dbReference type="PROSITE" id="PS50850"/>
    </source>
</evidence>
<dbReference type="Gene3D" id="1.20.1250.20">
    <property type="entry name" value="MFS general substrate transporter like domains"/>
    <property type="match status" value="1"/>
</dbReference>